<dbReference type="EMBL" id="VDCH01000014">
    <property type="protein sequence ID" value="TNJ38731.1"/>
    <property type="molecule type" value="Genomic_DNA"/>
</dbReference>
<dbReference type="OrthoDB" id="9805760at2"/>
<dbReference type="PROSITE" id="PS51257">
    <property type="entry name" value="PROKAR_LIPOPROTEIN"/>
    <property type="match status" value="1"/>
</dbReference>
<gene>
    <name evidence="4" type="ORF">FGF66_07755</name>
</gene>
<evidence type="ECO:0000256" key="1">
    <source>
        <dbReference type="SAM" id="MobiDB-lite"/>
    </source>
</evidence>
<comment type="caution">
    <text evidence="4">The sequence shown here is derived from an EMBL/GenBank/DDBJ whole genome shotgun (WGS) entry which is preliminary data.</text>
</comment>
<organism evidence="4 5">
    <name type="scientific">Chlorobaculum thiosulfatiphilum</name>
    <name type="common">Chlorobium limicola f.sp. thiosulfatophilum</name>
    <dbReference type="NCBI Taxonomy" id="115852"/>
    <lineage>
        <taxon>Bacteria</taxon>
        <taxon>Pseudomonadati</taxon>
        <taxon>Chlorobiota</taxon>
        <taxon>Chlorobiia</taxon>
        <taxon>Chlorobiales</taxon>
        <taxon>Chlorobiaceae</taxon>
        <taxon>Chlorobaculum</taxon>
    </lineage>
</organism>
<keyword evidence="5" id="KW-1185">Reference proteome</keyword>
<reference evidence="4 5" key="1">
    <citation type="submission" date="2019-05" db="EMBL/GenBank/DDBJ databases">
        <title>Draft Whole-Genome sequence of the green sulfur bacterium Chlorobaculum thiosulfatiphilum DSM 249.</title>
        <authorList>
            <person name="Meyer T.E."/>
            <person name="Kyndt J.A."/>
        </authorList>
    </citation>
    <scope>NUCLEOTIDE SEQUENCE [LARGE SCALE GENOMIC DNA]</scope>
    <source>
        <strain evidence="4 5">DSM 249</strain>
    </source>
</reference>
<evidence type="ECO:0000256" key="2">
    <source>
        <dbReference type="SAM" id="SignalP"/>
    </source>
</evidence>
<dbReference type="InterPro" id="IPR011871">
    <property type="entry name" value="Fib_succ_major"/>
</dbReference>
<proteinExistence type="predicted"/>
<feature type="domain" description="Fibrobacter succinogenes major paralogous" evidence="3">
    <location>
        <begin position="45"/>
        <end position="226"/>
    </location>
</feature>
<feature type="signal peptide" evidence="2">
    <location>
        <begin position="1"/>
        <end position="24"/>
    </location>
</feature>
<dbReference type="Pfam" id="PF09603">
    <property type="entry name" value="Fib_succ_major"/>
    <property type="match status" value="1"/>
</dbReference>
<name>A0A5C4S7L1_CHLTI</name>
<protein>
    <recommendedName>
        <fullName evidence="3">Fibrobacter succinogenes major paralogous domain-containing protein</fullName>
    </recommendedName>
</protein>
<feature type="region of interest" description="Disordered" evidence="1">
    <location>
        <begin position="133"/>
        <end position="166"/>
    </location>
</feature>
<dbReference type="Proteomes" id="UP000308271">
    <property type="component" value="Unassembled WGS sequence"/>
</dbReference>
<evidence type="ECO:0000259" key="3">
    <source>
        <dbReference type="Pfam" id="PF09603"/>
    </source>
</evidence>
<evidence type="ECO:0000313" key="4">
    <source>
        <dbReference type="EMBL" id="TNJ38731.1"/>
    </source>
</evidence>
<feature type="chain" id="PRO_5022756697" description="Fibrobacter succinogenes major paralogous domain-containing protein" evidence="2">
    <location>
        <begin position="25"/>
        <end position="227"/>
    </location>
</feature>
<dbReference type="AlphaFoldDB" id="A0A5C4S7L1"/>
<dbReference type="RefSeq" id="WP_139457084.1">
    <property type="nucleotide sequence ID" value="NZ_VDCH01000014.1"/>
</dbReference>
<sequence length="227" mass="24206">MIKRRIFSMTGAMKPLLFAALLMAGCNGNAPKTVSDIDGNSYGTVKIGDHVWMSENLSVSRYRNGDPIPEVTAGASWAAQSAGARCSYDNDAENGKTYGMLYNWRAVSDQRGIAPEGWHVASDKEWRELAEALGGEEEAGGALKAPGKWSDPASESAKSSGFDALPSGARRDADGVFLMRGQFARFWTSSPASNGKALARALGFYDNALRGGEVGPKNGFAVRCVKD</sequence>
<accession>A0A5C4S7L1</accession>
<evidence type="ECO:0000313" key="5">
    <source>
        <dbReference type="Proteomes" id="UP000308271"/>
    </source>
</evidence>
<keyword evidence="2" id="KW-0732">Signal</keyword>
<dbReference type="NCBIfam" id="TIGR02145">
    <property type="entry name" value="Fib_succ_major"/>
    <property type="match status" value="1"/>
</dbReference>